<feature type="domain" description="LHH" evidence="2">
    <location>
        <begin position="113"/>
        <end position="190"/>
    </location>
</feature>
<dbReference type="Proteomes" id="UP000316905">
    <property type="component" value="Unassembled WGS sequence"/>
</dbReference>
<dbReference type="AlphaFoldDB" id="A0A562PYU6"/>
<gene>
    <name evidence="3" type="ORF">IQ22_03938</name>
</gene>
<evidence type="ECO:0000313" key="3">
    <source>
        <dbReference type="EMBL" id="TWI49615.1"/>
    </source>
</evidence>
<comment type="caution">
    <text evidence="3">The sequence shown here is derived from an EMBL/GenBank/DDBJ whole genome shotgun (WGS) entry which is preliminary data.</text>
</comment>
<accession>A0A562PYU6</accession>
<dbReference type="OrthoDB" id="6043530at2"/>
<dbReference type="InterPro" id="IPR026834">
    <property type="entry name" value="LHH"/>
</dbReference>
<name>A0A562PYU6_9PSED</name>
<sequence length="195" mass="22337">MNLENFSIEKANGPSRLALLARETPDKCLIVAQLDRPIVLTQENRLELPSMRDETRTRLEKLGFPNEILDVIGSEAEARIYEDANLEPTQVNGKEALVRTDIDYDQKDALGRTNLERMKLGLAPLDTEGKPIELHHIGQKSDSPLAELTRDEHRGNGNDNVLHNKLKESEIVRDDFDKERKDYWKARAEQIEKQQ</sequence>
<reference evidence="3 4" key="1">
    <citation type="journal article" date="2015" name="Stand. Genomic Sci.">
        <title>Genomic Encyclopedia of Bacterial and Archaeal Type Strains, Phase III: the genomes of soil and plant-associated and newly described type strains.</title>
        <authorList>
            <person name="Whitman W.B."/>
            <person name="Woyke T."/>
            <person name="Klenk H.P."/>
            <person name="Zhou Y."/>
            <person name="Lilburn T.G."/>
            <person name="Beck B.J."/>
            <person name="De Vos P."/>
            <person name="Vandamme P."/>
            <person name="Eisen J.A."/>
            <person name="Garrity G."/>
            <person name="Hugenholtz P."/>
            <person name="Kyrpides N.C."/>
        </authorList>
    </citation>
    <scope>NUCLEOTIDE SEQUENCE [LARGE SCALE GENOMIC DNA]</scope>
    <source>
        <strain evidence="3 4">CGMCC 1.6858</strain>
    </source>
</reference>
<organism evidence="3 4">
    <name type="scientific">Pseudomonas duriflava</name>
    <dbReference type="NCBI Taxonomy" id="459528"/>
    <lineage>
        <taxon>Bacteria</taxon>
        <taxon>Pseudomonadati</taxon>
        <taxon>Pseudomonadota</taxon>
        <taxon>Gammaproteobacteria</taxon>
        <taxon>Pseudomonadales</taxon>
        <taxon>Pseudomonadaceae</taxon>
        <taxon>Pseudomonas</taxon>
    </lineage>
</organism>
<protein>
    <submittedName>
        <fullName evidence="3">HNH/ENDO VII superfamily nuclease</fullName>
    </submittedName>
</protein>
<keyword evidence="4" id="KW-1185">Reference proteome</keyword>
<dbReference type="EMBL" id="VLKY01000016">
    <property type="protein sequence ID" value="TWI49615.1"/>
    <property type="molecule type" value="Genomic_DNA"/>
</dbReference>
<dbReference type="Pfam" id="PF14411">
    <property type="entry name" value="LHH"/>
    <property type="match status" value="1"/>
</dbReference>
<evidence type="ECO:0000313" key="4">
    <source>
        <dbReference type="Proteomes" id="UP000316905"/>
    </source>
</evidence>
<evidence type="ECO:0000256" key="1">
    <source>
        <dbReference type="SAM" id="MobiDB-lite"/>
    </source>
</evidence>
<evidence type="ECO:0000259" key="2">
    <source>
        <dbReference type="Pfam" id="PF14411"/>
    </source>
</evidence>
<feature type="region of interest" description="Disordered" evidence="1">
    <location>
        <begin position="138"/>
        <end position="166"/>
    </location>
</feature>
<proteinExistence type="predicted"/>
<dbReference type="RefSeq" id="WP_145144954.1">
    <property type="nucleotide sequence ID" value="NZ_VLKY01000016.1"/>
</dbReference>